<organism evidence="3 4">
    <name type="scientific">Diaporthe australafricana</name>
    <dbReference type="NCBI Taxonomy" id="127596"/>
    <lineage>
        <taxon>Eukaryota</taxon>
        <taxon>Fungi</taxon>
        <taxon>Dikarya</taxon>
        <taxon>Ascomycota</taxon>
        <taxon>Pezizomycotina</taxon>
        <taxon>Sordariomycetes</taxon>
        <taxon>Sordariomycetidae</taxon>
        <taxon>Diaporthales</taxon>
        <taxon>Diaporthaceae</taxon>
        <taxon>Diaporthe</taxon>
    </lineage>
</organism>
<evidence type="ECO:0000256" key="1">
    <source>
        <dbReference type="ARBA" id="ARBA00038158"/>
    </source>
</evidence>
<dbReference type="InterPro" id="IPR041698">
    <property type="entry name" value="Methyltransf_25"/>
</dbReference>
<evidence type="ECO:0000313" key="4">
    <source>
        <dbReference type="Proteomes" id="UP001583177"/>
    </source>
</evidence>
<dbReference type="CDD" id="cd02440">
    <property type="entry name" value="AdoMet_MTases"/>
    <property type="match status" value="1"/>
</dbReference>
<dbReference type="PANTHER" id="PTHR43591">
    <property type="entry name" value="METHYLTRANSFERASE"/>
    <property type="match status" value="1"/>
</dbReference>
<evidence type="ECO:0000259" key="2">
    <source>
        <dbReference type="Pfam" id="PF13649"/>
    </source>
</evidence>
<gene>
    <name evidence="3" type="ORF">Daus18300_004570</name>
</gene>
<comment type="caution">
    <text evidence="3">The sequence shown here is derived from an EMBL/GenBank/DDBJ whole genome shotgun (WGS) entry which is preliminary data.</text>
</comment>
<feature type="domain" description="Methyltransferase" evidence="2">
    <location>
        <begin position="43"/>
        <end position="146"/>
    </location>
</feature>
<reference evidence="3 4" key="1">
    <citation type="journal article" date="2024" name="IMA Fungus">
        <title>IMA Genome - F19 : A genome assembly and annotation guide to empower mycologists, including annotated draft genome sequences of Ceratocystis pirilliformis, Diaporthe australafricana, Fusarium ophioides, Paecilomyces lecythidis, and Sporothrix stenoceras.</title>
        <authorList>
            <person name="Aylward J."/>
            <person name="Wilson A.M."/>
            <person name="Visagie C.M."/>
            <person name="Spraker J."/>
            <person name="Barnes I."/>
            <person name="Buitendag C."/>
            <person name="Ceriani C."/>
            <person name="Del Mar Angel L."/>
            <person name="du Plessis D."/>
            <person name="Fuchs T."/>
            <person name="Gasser K."/>
            <person name="Kramer D."/>
            <person name="Li W."/>
            <person name="Munsamy K."/>
            <person name="Piso A."/>
            <person name="Price J.L."/>
            <person name="Sonnekus B."/>
            <person name="Thomas C."/>
            <person name="van der Nest A."/>
            <person name="van Dijk A."/>
            <person name="van Heerden A."/>
            <person name="van Vuuren N."/>
            <person name="Yilmaz N."/>
            <person name="Duong T.A."/>
            <person name="van der Merwe N.A."/>
            <person name="Wingfield M.J."/>
            <person name="Wingfield B.D."/>
        </authorList>
    </citation>
    <scope>NUCLEOTIDE SEQUENCE [LARGE SCALE GENOMIC DNA]</scope>
    <source>
        <strain evidence="3 4">CMW 18300</strain>
    </source>
</reference>
<name>A0ABR3X864_9PEZI</name>
<accession>A0ABR3X864</accession>
<dbReference type="EMBL" id="JAWRVE010000031">
    <property type="protein sequence ID" value="KAL1871934.1"/>
    <property type="molecule type" value="Genomic_DNA"/>
</dbReference>
<dbReference type="InterPro" id="IPR029063">
    <property type="entry name" value="SAM-dependent_MTases_sf"/>
</dbReference>
<dbReference type="Proteomes" id="UP001583177">
    <property type="component" value="Unassembled WGS sequence"/>
</dbReference>
<keyword evidence="4" id="KW-1185">Reference proteome</keyword>
<evidence type="ECO:0000313" key="3">
    <source>
        <dbReference type="EMBL" id="KAL1871934.1"/>
    </source>
</evidence>
<comment type="similarity">
    <text evidence="1">Belongs to the methyltransferase superfamily. LaeA methyltransferase family.</text>
</comment>
<dbReference type="PANTHER" id="PTHR43591:SF99">
    <property type="entry name" value="OS06G0646000 PROTEIN"/>
    <property type="match status" value="1"/>
</dbReference>
<sequence>MALDSSQYDSLVAEYETSLNLPSRRCNEVNFFANLGDVQGLKVLDLSTGTGHYARSMAKLGASLVVGVDISHAMLAKAEDLIAADPSVREGSIQLEVGDIFAPLSLKNAEAGSFDIVTGVWSLNYAGNQAMMDQAFSNIARYLKDGSRFVSIITSKVAHGGYDKWPGYEDKTGWYGIRKRIIEEVENGFRVRTAFLTDPPLEFDNYDLDHALYVSAARSAGLKDVKIDAKEKIAPPFMDGEDQAYWDKYLERPVFDVITATK</sequence>
<proteinExistence type="inferred from homology"/>
<dbReference type="SUPFAM" id="SSF53335">
    <property type="entry name" value="S-adenosyl-L-methionine-dependent methyltransferases"/>
    <property type="match status" value="1"/>
</dbReference>
<dbReference type="Gene3D" id="3.40.50.150">
    <property type="entry name" value="Vaccinia Virus protein VP39"/>
    <property type="match status" value="1"/>
</dbReference>
<dbReference type="Pfam" id="PF13649">
    <property type="entry name" value="Methyltransf_25"/>
    <property type="match status" value="1"/>
</dbReference>
<protein>
    <recommendedName>
        <fullName evidence="2">Methyltransferase domain-containing protein</fullName>
    </recommendedName>
</protein>